<dbReference type="InterPro" id="IPR036477">
    <property type="entry name" value="Formyl_transf_N_sf"/>
</dbReference>
<comment type="caution">
    <text evidence="8">The sequence shown here is derived from an EMBL/GenBank/DDBJ whole genome shotgun (WGS) entry which is preliminary data.</text>
</comment>
<evidence type="ECO:0000259" key="6">
    <source>
        <dbReference type="Pfam" id="PF00551"/>
    </source>
</evidence>
<dbReference type="InterPro" id="IPR044135">
    <property type="entry name" value="Met-tRNA-FMT_C"/>
</dbReference>
<dbReference type="RefSeq" id="WP_285608659.1">
    <property type="nucleotide sequence ID" value="NZ_BSDC01000002.1"/>
</dbReference>
<comment type="similarity">
    <text evidence="1 5">Belongs to the Fmt family.</text>
</comment>
<feature type="binding site" evidence="5">
    <location>
        <begin position="108"/>
        <end position="111"/>
    </location>
    <ligand>
        <name>(6S)-5,6,7,8-tetrahydrofolate</name>
        <dbReference type="ChEBI" id="CHEBI:57453"/>
    </ligand>
</feature>
<dbReference type="PANTHER" id="PTHR11138">
    <property type="entry name" value="METHIONYL-TRNA FORMYLTRANSFERASE"/>
    <property type="match status" value="1"/>
</dbReference>
<dbReference type="InterPro" id="IPR011034">
    <property type="entry name" value="Formyl_transferase-like_C_sf"/>
</dbReference>
<accession>A0ABQ5PYV3</accession>
<keyword evidence="4 5" id="KW-0648">Protein biosynthesis</keyword>
<dbReference type="Pfam" id="PF02911">
    <property type="entry name" value="Formyl_trans_C"/>
    <property type="match status" value="1"/>
</dbReference>
<dbReference type="InterPro" id="IPR005793">
    <property type="entry name" value="Formyl_trans_C"/>
</dbReference>
<evidence type="ECO:0000259" key="7">
    <source>
        <dbReference type="Pfam" id="PF02911"/>
    </source>
</evidence>
<dbReference type="SUPFAM" id="SSF53328">
    <property type="entry name" value="Formyltransferase"/>
    <property type="match status" value="1"/>
</dbReference>
<dbReference type="InterPro" id="IPR002376">
    <property type="entry name" value="Formyl_transf_N"/>
</dbReference>
<dbReference type="EMBL" id="BSDC01000002">
    <property type="protein sequence ID" value="GLH67468.1"/>
    <property type="molecule type" value="Genomic_DNA"/>
</dbReference>
<comment type="function">
    <text evidence="5">Attaches a formyl group to the free amino group of methionyl-tRNA(fMet). The formyl group appears to play a dual role in the initiator identity of N-formylmethionyl-tRNA by promoting its recognition by IF2 and preventing the misappropriation of this tRNA by the elongation apparatus.</text>
</comment>
<reference evidence="8" key="1">
    <citation type="journal article" date="2023" name="Antonie Van Leeuwenhoek">
        <title>Mesoterricola silvestris gen. nov., sp. nov., Mesoterricola sediminis sp. nov., Geothrix oryzae sp. nov., Geothrix edaphica sp. nov., Geothrix rubra sp. nov., and Geothrix limicola sp. nov., six novel members of Acidobacteriota isolated from soils.</title>
        <authorList>
            <person name="Itoh H."/>
            <person name="Sugisawa Y."/>
            <person name="Mise K."/>
            <person name="Xu Z."/>
            <person name="Kuniyasu M."/>
            <person name="Ushijima N."/>
            <person name="Kawano K."/>
            <person name="Kobayashi E."/>
            <person name="Shiratori Y."/>
            <person name="Masuda Y."/>
            <person name="Senoo K."/>
        </authorList>
    </citation>
    <scope>NUCLEOTIDE SEQUENCE</scope>
    <source>
        <strain evidence="8">Red802</strain>
    </source>
</reference>
<evidence type="ECO:0000256" key="2">
    <source>
        <dbReference type="ARBA" id="ARBA00012261"/>
    </source>
</evidence>
<comment type="catalytic activity">
    <reaction evidence="5">
        <text>L-methionyl-tRNA(fMet) + (6R)-10-formyltetrahydrofolate = N-formyl-L-methionyl-tRNA(fMet) + (6S)-5,6,7,8-tetrahydrofolate + H(+)</text>
        <dbReference type="Rhea" id="RHEA:24380"/>
        <dbReference type="Rhea" id="RHEA-COMP:9952"/>
        <dbReference type="Rhea" id="RHEA-COMP:9953"/>
        <dbReference type="ChEBI" id="CHEBI:15378"/>
        <dbReference type="ChEBI" id="CHEBI:57453"/>
        <dbReference type="ChEBI" id="CHEBI:78530"/>
        <dbReference type="ChEBI" id="CHEBI:78844"/>
        <dbReference type="ChEBI" id="CHEBI:195366"/>
        <dbReference type="EC" id="2.1.2.9"/>
    </reaction>
</comment>
<feature type="domain" description="Formyl transferase N-terminal" evidence="6">
    <location>
        <begin position="3"/>
        <end position="177"/>
    </location>
</feature>
<dbReference type="Proteomes" id="UP001165044">
    <property type="component" value="Unassembled WGS sequence"/>
</dbReference>
<keyword evidence="3 5" id="KW-0808">Transferase</keyword>
<dbReference type="InterPro" id="IPR005794">
    <property type="entry name" value="Fmt"/>
</dbReference>
<name>A0ABQ5PYV3_9BACT</name>
<keyword evidence="9" id="KW-1185">Reference proteome</keyword>
<dbReference type="CDD" id="cd08704">
    <property type="entry name" value="Met_tRNA_FMT_C"/>
    <property type="match status" value="1"/>
</dbReference>
<evidence type="ECO:0000256" key="4">
    <source>
        <dbReference type="ARBA" id="ARBA00022917"/>
    </source>
</evidence>
<dbReference type="NCBIfam" id="TIGR00460">
    <property type="entry name" value="fmt"/>
    <property type="match status" value="1"/>
</dbReference>
<dbReference type="InterPro" id="IPR041711">
    <property type="entry name" value="Met-tRNA-FMT_N"/>
</dbReference>
<dbReference type="Gene3D" id="3.40.50.12230">
    <property type="match status" value="1"/>
</dbReference>
<dbReference type="EC" id="2.1.2.9" evidence="2 5"/>
<evidence type="ECO:0000256" key="3">
    <source>
        <dbReference type="ARBA" id="ARBA00022679"/>
    </source>
</evidence>
<evidence type="ECO:0000313" key="9">
    <source>
        <dbReference type="Proteomes" id="UP001165044"/>
    </source>
</evidence>
<evidence type="ECO:0000313" key="8">
    <source>
        <dbReference type="EMBL" id="GLH67468.1"/>
    </source>
</evidence>
<evidence type="ECO:0000256" key="5">
    <source>
        <dbReference type="HAMAP-Rule" id="MF_00182"/>
    </source>
</evidence>
<sequence>MTRIAFLGTPRAAVPALRALAEEGIEAVFSNPDRPAGRGRHLEAPPVKVAALDLGLPVHQPLSWKAPETRELWESMEVDLAIVVAYGHLLPRWMLDSCPSGVWNLHFSLLPRWRGAAPVNHALLAGDEETGVSLMRLTEGLDEGPVLAQSRRSIGQADTAESLLAALSTDAAELLMDQLPLLLCGCGKPVEQRPEGATYASKLRKDMGHLDWRRPAADLHRQVRALWPWPGSELQLEGQPLKVCGVGALRACYRDPGQLVWSKEGTWLTTPDGALELTQLQRPGKPVQPALQALQPWGASGSRALG</sequence>
<protein>
    <recommendedName>
        <fullName evidence="2 5">Methionyl-tRNA formyltransferase</fullName>
        <ecNumber evidence="2 5">2.1.2.9</ecNumber>
    </recommendedName>
</protein>
<dbReference type="CDD" id="cd08646">
    <property type="entry name" value="FMT_core_Met-tRNA-FMT_N"/>
    <property type="match status" value="1"/>
</dbReference>
<dbReference type="SUPFAM" id="SSF50486">
    <property type="entry name" value="FMT C-terminal domain-like"/>
    <property type="match status" value="1"/>
</dbReference>
<dbReference type="Pfam" id="PF00551">
    <property type="entry name" value="Formyl_trans_N"/>
    <property type="match status" value="1"/>
</dbReference>
<evidence type="ECO:0000256" key="1">
    <source>
        <dbReference type="ARBA" id="ARBA00010699"/>
    </source>
</evidence>
<feature type="domain" description="Formyl transferase C-terminal" evidence="7">
    <location>
        <begin position="202"/>
        <end position="292"/>
    </location>
</feature>
<gene>
    <name evidence="5 8" type="primary">fmt</name>
    <name evidence="8" type="ORF">GETHED_18320</name>
</gene>
<organism evidence="8 9">
    <name type="scientific">Geothrix edaphica</name>
    <dbReference type="NCBI Taxonomy" id="2927976"/>
    <lineage>
        <taxon>Bacteria</taxon>
        <taxon>Pseudomonadati</taxon>
        <taxon>Acidobacteriota</taxon>
        <taxon>Holophagae</taxon>
        <taxon>Holophagales</taxon>
        <taxon>Holophagaceae</taxon>
        <taxon>Geothrix</taxon>
    </lineage>
</organism>
<dbReference type="HAMAP" id="MF_00182">
    <property type="entry name" value="Formyl_trans"/>
    <property type="match status" value="1"/>
</dbReference>
<dbReference type="PANTHER" id="PTHR11138:SF5">
    <property type="entry name" value="METHIONYL-TRNA FORMYLTRANSFERASE, MITOCHONDRIAL"/>
    <property type="match status" value="1"/>
</dbReference>
<proteinExistence type="inferred from homology"/>